<organism evidence="1 2">
    <name type="scientific">Argiope bruennichi</name>
    <name type="common">Wasp spider</name>
    <name type="synonym">Aranea bruennichi</name>
    <dbReference type="NCBI Taxonomy" id="94029"/>
    <lineage>
        <taxon>Eukaryota</taxon>
        <taxon>Metazoa</taxon>
        <taxon>Ecdysozoa</taxon>
        <taxon>Arthropoda</taxon>
        <taxon>Chelicerata</taxon>
        <taxon>Arachnida</taxon>
        <taxon>Araneae</taxon>
        <taxon>Araneomorphae</taxon>
        <taxon>Entelegynae</taxon>
        <taxon>Araneoidea</taxon>
        <taxon>Araneidae</taxon>
        <taxon>Argiope</taxon>
    </lineage>
</organism>
<name>A0A8T0FIU3_ARGBR</name>
<dbReference type="EMBL" id="JABXBU010000011">
    <property type="protein sequence ID" value="KAF8790128.1"/>
    <property type="molecule type" value="Genomic_DNA"/>
</dbReference>
<comment type="caution">
    <text evidence="1">The sequence shown here is derived from an EMBL/GenBank/DDBJ whole genome shotgun (WGS) entry which is preliminary data.</text>
</comment>
<dbReference type="Gene3D" id="3.30.420.10">
    <property type="entry name" value="Ribonuclease H-like superfamily/Ribonuclease H"/>
    <property type="match status" value="1"/>
</dbReference>
<protein>
    <submittedName>
        <fullName evidence="1">Uncharacterized protein</fullName>
    </submittedName>
</protein>
<accession>A0A8T0FIU3</accession>
<dbReference type="AlphaFoldDB" id="A0A8T0FIU3"/>
<keyword evidence="2" id="KW-1185">Reference proteome</keyword>
<reference evidence="1" key="2">
    <citation type="submission" date="2020-06" db="EMBL/GenBank/DDBJ databases">
        <authorList>
            <person name="Sheffer M."/>
        </authorList>
    </citation>
    <scope>NUCLEOTIDE SEQUENCE</scope>
</reference>
<evidence type="ECO:0000313" key="2">
    <source>
        <dbReference type="Proteomes" id="UP000807504"/>
    </source>
</evidence>
<dbReference type="GO" id="GO:0003676">
    <property type="term" value="F:nucleic acid binding"/>
    <property type="evidence" value="ECO:0007669"/>
    <property type="project" value="InterPro"/>
</dbReference>
<evidence type="ECO:0000313" key="1">
    <source>
        <dbReference type="EMBL" id="KAF8790128.1"/>
    </source>
</evidence>
<sequence>MSARYHLSAYDRGRAVGRLEAGQSVATVAAVMGVSECHLAIKERWCKENVGWDIQNWSRVMFSDESRFSVTSDSGHQLLWRERGTRYAQQFVSERDRRGSQFGLHDKTIKDM</sequence>
<dbReference type="InterPro" id="IPR036397">
    <property type="entry name" value="RNaseH_sf"/>
</dbReference>
<proteinExistence type="predicted"/>
<gene>
    <name evidence="1" type="ORF">HNY73_005197</name>
</gene>
<reference evidence="1" key="1">
    <citation type="journal article" date="2020" name="bioRxiv">
        <title>Chromosome-level reference genome of the European wasp spider Argiope bruennichi: a resource for studies on range expansion and evolutionary adaptation.</title>
        <authorList>
            <person name="Sheffer M.M."/>
            <person name="Hoppe A."/>
            <person name="Krehenwinkel H."/>
            <person name="Uhl G."/>
            <person name="Kuss A.W."/>
            <person name="Jensen L."/>
            <person name="Jensen C."/>
            <person name="Gillespie R.G."/>
            <person name="Hoff K.J."/>
            <person name="Prost S."/>
        </authorList>
    </citation>
    <scope>NUCLEOTIDE SEQUENCE</scope>
</reference>
<dbReference type="Proteomes" id="UP000807504">
    <property type="component" value="Unassembled WGS sequence"/>
</dbReference>